<dbReference type="PROSITE" id="PS51123">
    <property type="entry name" value="OMPA_2"/>
    <property type="match status" value="1"/>
</dbReference>
<keyword evidence="3 5" id="KW-0472">Membrane</keyword>
<dbReference type="EMBL" id="JAVRIC010000024">
    <property type="protein sequence ID" value="MDT0498620.1"/>
    <property type="molecule type" value="Genomic_DNA"/>
</dbReference>
<dbReference type="Pfam" id="PF00691">
    <property type="entry name" value="OmpA"/>
    <property type="match status" value="1"/>
</dbReference>
<dbReference type="Gene3D" id="4.10.1080.10">
    <property type="entry name" value="TSP type-3 repeat"/>
    <property type="match status" value="1"/>
</dbReference>
<dbReference type="PROSITE" id="PS01068">
    <property type="entry name" value="OMPA_1"/>
    <property type="match status" value="1"/>
</dbReference>
<sequence>MLAALVASPAQADRDQRAYVAPMFSYAVADGDRLTEDGLGAQLSFGIPLTYGLNVELTGFFNSFESDYDVSGNTDKADFKGIGLGAMVFPMRSLPGLYGIIAAYYGQTDDAPCEIQTGLASCNHNYDSTVGDAGLGYLFSLGNDLNGASLRVEARYRMDSHENEFAGRGGDNAFYDGVFNIGLQFPLGHYPDVEEPAPEPVQVVDVDSDGDGVPNDTDKCPNTPKGALVDDYGCELDSDGDGVVDRIDQCPDTPPGTVVNETGCALSSCRAPFPGEPVDESGCASGDVVVLRGVTFEFDEARLTANAKVILDGVADTLLSQSDMEVEIGGHTDSRGSDSYNQKLSEQRAIAVKEYLTGRGVDEARMSTAGHGESSPIADNDSDEGRELNRRVELKILGE</sequence>
<dbReference type="InterPro" id="IPR028974">
    <property type="entry name" value="TSP_type-3_rpt"/>
</dbReference>
<feature type="domain" description="OmpA-like" evidence="7">
    <location>
        <begin position="283"/>
        <end position="399"/>
    </location>
</feature>
<dbReference type="PANTHER" id="PTHR30329:SF21">
    <property type="entry name" value="LIPOPROTEIN YIAD-RELATED"/>
    <property type="match status" value="1"/>
</dbReference>
<dbReference type="InterPro" id="IPR003367">
    <property type="entry name" value="Thrombospondin_3-like_rpt"/>
</dbReference>
<evidence type="ECO:0000256" key="4">
    <source>
        <dbReference type="ARBA" id="ARBA00023237"/>
    </source>
</evidence>
<evidence type="ECO:0000313" key="8">
    <source>
        <dbReference type="EMBL" id="MDT0498620.1"/>
    </source>
</evidence>
<evidence type="ECO:0000259" key="7">
    <source>
        <dbReference type="PROSITE" id="PS51123"/>
    </source>
</evidence>
<evidence type="ECO:0000256" key="5">
    <source>
        <dbReference type="PROSITE-ProRule" id="PRU00473"/>
    </source>
</evidence>
<dbReference type="InterPro" id="IPR006664">
    <property type="entry name" value="OMP_bac"/>
</dbReference>
<proteinExistence type="predicted"/>
<reference evidence="8 9" key="1">
    <citation type="submission" date="2023-09" db="EMBL/GenBank/DDBJ databases">
        <authorList>
            <person name="Rey-Velasco X."/>
        </authorList>
    </citation>
    <scope>NUCLEOTIDE SEQUENCE [LARGE SCALE GENOMIC DNA]</scope>
    <source>
        <strain evidence="8 9">W345</strain>
    </source>
</reference>
<dbReference type="InterPro" id="IPR050330">
    <property type="entry name" value="Bact_OuterMem_StrucFunc"/>
</dbReference>
<evidence type="ECO:0000256" key="6">
    <source>
        <dbReference type="SAM" id="MobiDB-lite"/>
    </source>
</evidence>
<dbReference type="CDD" id="cd07185">
    <property type="entry name" value="OmpA_C-like"/>
    <property type="match status" value="1"/>
</dbReference>
<evidence type="ECO:0000256" key="2">
    <source>
        <dbReference type="ARBA" id="ARBA00022729"/>
    </source>
</evidence>
<dbReference type="Gene3D" id="3.30.1330.60">
    <property type="entry name" value="OmpA-like domain"/>
    <property type="match status" value="1"/>
</dbReference>
<organism evidence="8 9">
    <name type="scientific">Banduia mediterranea</name>
    <dbReference type="NCBI Taxonomy" id="3075609"/>
    <lineage>
        <taxon>Bacteria</taxon>
        <taxon>Pseudomonadati</taxon>
        <taxon>Pseudomonadota</taxon>
        <taxon>Gammaproteobacteria</taxon>
        <taxon>Nevskiales</taxon>
        <taxon>Algiphilaceae</taxon>
        <taxon>Banduia</taxon>
    </lineage>
</organism>
<dbReference type="RefSeq" id="WP_311366033.1">
    <property type="nucleotide sequence ID" value="NZ_JAVRIC010000024.1"/>
</dbReference>
<dbReference type="InterPro" id="IPR006690">
    <property type="entry name" value="OMPA-like_CS"/>
</dbReference>
<feature type="region of interest" description="Disordered" evidence="6">
    <location>
        <begin position="362"/>
        <end position="391"/>
    </location>
</feature>
<accession>A0ABU2WL63</accession>
<dbReference type="SUPFAM" id="SSF103647">
    <property type="entry name" value="TSP type-3 repeat"/>
    <property type="match status" value="1"/>
</dbReference>
<dbReference type="PRINTS" id="PR01021">
    <property type="entry name" value="OMPADOMAIN"/>
</dbReference>
<dbReference type="InterPro" id="IPR006665">
    <property type="entry name" value="OmpA-like"/>
</dbReference>
<keyword evidence="9" id="KW-1185">Reference proteome</keyword>
<protein>
    <submittedName>
        <fullName evidence="8">OmpA family protein</fullName>
    </submittedName>
</protein>
<evidence type="ECO:0000256" key="1">
    <source>
        <dbReference type="ARBA" id="ARBA00004442"/>
    </source>
</evidence>
<dbReference type="Pfam" id="PF02412">
    <property type="entry name" value="TSP_3"/>
    <property type="match status" value="2"/>
</dbReference>
<dbReference type="PRINTS" id="PR01023">
    <property type="entry name" value="NAFLGMOTY"/>
</dbReference>
<name>A0ABU2WL63_9GAMM</name>
<keyword evidence="4" id="KW-0998">Cell outer membrane</keyword>
<dbReference type="SUPFAM" id="SSF103088">
    <property type="entry name" value="OmpA-like"/>
    <property type="match status" value="1"/>
</dbReference>
<dbReference type="Proteomes" id="UP001254608">
    <property type="component" value="Unassembled WGS sequence"/>
</dbReference>
<gene>
    <name evidence="8" type="ORF">RM530_14820</name>
</gene>
<keyword evidence="2" id="KW-0732">Signal</keyword>
<comment type="caution">
    <text evidence="8">The sequence shown here is derived from an EMBL/GenBank/DDBJ whole genome shotgun (WGS) entry which is preliminary data.</text>
</comment>
<evidence type="ECO:0000256" key="3">
    <source>
        <dbReference type="ARBA" id="ARBA00023136"/>
    </source>
</evidence>
<dbReference type="PANTHER" id="PTHR30329">
    <property type="entry name" value="STATOR ELEMENT OF FLAGELLAR MOTOR COMPLEX"/>
    <property type="match status" value="1"/>
</dbReference>
<comment type="subcellular location">
    <subcellularLocation>
        <location evidence="1">Cell outer membrane</location>
    </subcellularLocation>
</comment>
<dbReference type="InterPro" id="IPR036737">
    <property type="entry name" value="OmpA-like_sf"/>
</dbReference>
<evidence type="ECO:0000313" key="9">
    <source>
        <dbReference type="Proteomes" id="UP001254608"/>
    </source>
</evidence>